<reference evidence="13 14" key="1">
    <citation type="submission" date="2019-10" db="EMBL/GenBank/DDBJ databases">
        <title>Sequencing and Assembly of Multiple Reported Metal-Biooxidizing Members of the Extremely Thermoacidophilic Archaeal Family Sulfolobaceae.</title>
        <authorList>
            <person name="Counts J.A."/>
            <person name="Kelly R.M."/>
        </authorList>
    </citation>
    <scope>NUCLEOTIDE SEQUENCE [LARGE SCALE GENOMIC DNA]</scope>
    <source>
        <strain evidence="13 14">DSM 6482</strain>
    </source>
</reference>
<gene>
    <name evidence="13" type="ORF">GC250_07735</name>
</gene>
<comment type="similarity">
    <text evidence="9">Belongs to the peroxiredoxin family. BCP/PrxQ subfamily.</text>
</comment>
<dbReference type="EC" id="1.11.1.24" evidence="2"/>
<dbReference type="FunFam" id="3.40.30.10:FF:000007">
    <property type="entry name" value="Thioredoxin-dependent thiol peroxidase"/>
    <property type="match status" value="1"/>
</dbReference>
<evidence type="ECO:0000256" key="3">
    <source>
        <dbReference type="ARBA" id="ARBA00022559"/>
    </source>
</evidence>
<dbReference type="SUPFAM" id="SSF52833">
    <property type="entry name" value="Thioredoxin-like"/>
    <property type="match status" value="1"/>
</dbReference>
<dbReference type="Pfam" id="PF00578">
    <property type="entry name" value="AhpC-TSA"/>
    <property type="match status" value="1"/>
</dbReference>
<evidence type="ECO:0000256" key="7">
    <source>
        <dbReference type="ARBA" id="ARBA00023284"/>
    </source>
</evidence>
<comment type="subunit">
    <text evidence="1">Monomer.</text>
</comment>
<accession>A0A6A9QPW5</accession>
<comment type="caution">
    <text evidence="13">The sequence shown here is derived from an EMBL/GenBank/DDBJ whole genome shotgun (WGS) entry which is preliminary data.</text>
</comment>
<feature type="domain" description="Thioredoxin" evidence="12">
    <location>
        <begin position="1"/>
        <end position="147"/>
    </location>
</feature>
<evidence type="ECO:0000256" key="10">
    <source>
        <dbReference type="ARBA" id="ARBA00049091"/>
    </source>
</evidence>
<keyword evidence="6" id="KW-1015">Disulfide bond</keyword>
<dbReference type="Gene3D" id="3.40.30.10">
    <property type="entry name" value="Glutaredoxin"/>
    <property type="match status" value="1"/>
</dbReference>
<evidence type="ECO:0000256" key="8">
    <source>
        <dbReference type="ARBA" id="ARBA00032824"/>
    </source>
</evidence>
<dbReference type="CDD" id="cd03017">
    <property type="entry name" value="PRX_BCP"/>
    <property type="match status" value="1"/>
</dbReference>
<organism evidence="13 14">
    <name type="scientific">Sulfuracidifex metallicus DSM 6482 = JCM 9184</name>
    <dbReference type="NCBI Taxonomy" id="523847"/>
    <lineage>
        <taxon>Archaea</taxon>
        <taxon>Thermoproteota</taxon>
        <taxon>Thermoprotei</taxon>
        <taxon>Sulfolobales</taxon>
        <taxon>Sulfolobaceae</taxon>
        <taxon>Sulfuracidifex</taxon>
    </lineage>
</organism>
<evidence type="ECO:0000256" key="1">
    <source>
        <dbReference type="ARBA" id="ARBA00011245"/>
    </source>
</evidence>
<dbReference type="GO" id="GO:0045454">
    <property type="term" value="P:cell redox homeostasis"/>
    <property type="evidence" value="ECO:0007669"/>
    <property type="project" value="TreeGrafter"/>
</dbReference>
<protein>
    <recommendedName>
        <fullName evidence="2">thioredoxin-dependent peroxiredoxin</fullName>
        <ecNumber evidence="2">1.11.1.24</ecNumber>
    </recommendedName>
    <alternativeName>
        <fullName evidence="8">Thioredoxin peroxidase</fullName>
    </alternativeName>
</protein>
<dbReference type="GO" id="GO:0008379">
    <property type="term" value="F:thioredoxin peroxidase activity"/>
    <property type="evidence" value="ECO:0007669"/>
    <property type="project" value="TreeGrafter"/>
</dbReference>
<evidence type="ECO:0000256" key="4">
    <source>
        <dbReference type="ARBA" id="ARBA00022862"/>
    </source>
</evidence>
<name>A0A6A9QPW5_SULME</name>
<keyword evidence="4" id="KW-0049">Antioxidant</keyword>
<evidence type="ECO:0000313" key="13">
    <source>
        <dbReference type="EMBL" id="MUN29325.1"/>
    </source>
</evidence>
<dbReference type="PROSITE" id="PS51352">
    <property type="entry name" value="THIOREDOXIN_2"/>
    <property type="match status" value="1"/>
</dbReference>
<dbReference type="Proteomes" id="UP000470772">
    <property type="component" value="Unassembled WGS sequence"/>
</dbReference>
<evidence type="ECO:0000256" key="5">
    <source>
        <dbReference type="ARBA" id="ARBA00023002"/>
    </source>
</evidence>
<dbReference type="InterPro" id="IPR000866">
    <property type="entry name" value="AhpC/TSA"/>
</dbReference>
<comment type="catalytic activity">
    <reaction evidence="10">
        <text>a hydroperoxide + [thioredoxin]-dithiol = an alcohol + [thioredoxin]-disulfide + H2O</text>
        <dbReference type="Rhea" id="RHEA:62620"/>
        <dbReference type="Rhea" id="RHEA-COMP:10698"/>
        <dbReference type="Rhea" id="RHEA-COMP:10700"/>
        <dbReference type="ChEBI" id="CHEBI:15377"/>
        <dbReference type="ChEBI" id="CHEBI:29950"/>
        <dbReference type="ChEBI" id="CHEBI:30879"/>
        <dbReference type="ChEBI" id="CHEBI:35924"/>
        <dbReference type="ChEBI" id="CHEBI:50058"/>
        <dbReference type="EC" id="1.11.1.24"/>
    </reaction>
</comment>
<dbReference type="GO" id="GO:0034599">
    <property type="term" value="P:cellular response to oxidative stress"/>
    <property type="evidence" value="ECO:0007669"/>
    <property type="project" value="TreeGrafter"/>
</dbReference>
<evidence type="ECO:0000256" key="11">
    <source>
        <dbReference type="PIRSR" id="PIRSR000239-1"/>
    </source>
</evidence>
<sequence length="147" mass="16791">MEIGQEAPDFEAESSKGNVKLSSYRGKKVILYFYPKSFTPGCTREMERFSEIYDQIKENNAEVIGVSVDSISTQKKFAEKYGNKFPVVSDKEKRICEVYGVLNEKGTSAQRITFIIDEKGKIIEILKKLKKAEEHADKALEIIKTKR</sequence>
<dbReference type="InterPro" id="IPR050924">
    <property type="entry name" value="Peroxiredoxin_BCP/PrxQ"/>
</dbReference>
<keyword evidence="7" id="KW-0676">Redox-active center</keyword>
<dbReference type="PIRSF" id="PIRSF000239">
    <property type="entry name" value="AHPC"/>
    <property type="match status" value="1"/>
</dbReference>
<proteinExistence type="inferred from homology"/>
<dbReference type="InterPro" id="IPR013766">
    <property type="entry name" value="Thioredoxin_domain"/>
</dbReference>
<dbReference type="EMBL" id="WGGD01000005">
    <property type="protein sequence ID" value="MUN29325.1"/>
    <property type="molecule type" value="Genomic_DNA"/>
</dbReference>
<keyword evidence="14" id="KW-1185">Reference proteome</keyword>
<evidence type="ECO:0000313" key="14">
    <source>
        <dbReference type="Proteomes" id="UP000470772"/>
    </source>
</evidence>
<keyword evidence="5" id="KW-0560">Oxidoreductase</keyword>
<dbReference type="GO" id="GO:0005737">
    <property type="term" value="C:cytoplasm"/>
    <property type="evidence" value="ECO:0007669"/>
    <property type="project" value="TreeGrafter"/>
</dbReference>
<dbReference type="InterPro" id="IPR036249">
    <property type="entry name" value="Thioredoxin-like_sf"/>
</dbReference>
<feature type="active site" description="Cysteine sulfenic acid (-SOH) intermediate; for peroxidase activity" evidence="11">
    <location>
        <position position="42"/>
    </location>
</feature>
<evidence type="ECO:0000259" key="12">
    <source>
        <dbReference type="PROSITE" id="PS51352"/>
    </source>
</evidence>
<keyword evidence="3" id="KW-0575">Peroxidase</keyword>
<dbReference type="InterPro" id="IPR024706">
    <property type="entry name" value="Peroxiredoxin_AhpC-typ"/>
</dbReference>
<dbReference type="PANTHER" id="PTHR42801:SF4">
    <property type="entry name" value="AHPC_TSA FAMILY PROTEIN"/>
    <property type="match status" value="1"/>
</dbReference>
<dbReference type="PANTHER" id="PTHR42801">
    <property type="entry name" value="THIOREDOXIN-DEPENDENT PEROXIDE REDUCTASE"/>
    <property type="match status" value="1"/>
</dbReference>
<dbReference type="RefSeq" id="WP_156016902.1">
    <property type="nucleotide sequence ID" value="NZ_WGGD01000005.1"/>
</dbReference>
<dbReference type="AlphaFoldDB" id="A0A6A9QPW5"/>
<evidence type="ECO:0000256" key="2">
    <source>
        <dbReference type="ARBA" id="ARBA00013017"/>
    </source>
</evidence>
<evidence type="ECO:0000256" key="6">
    <source>
        <dbReference type="ARBA" id="ARBA00023157"/>
    </source>
</evidence>
<evidence type="ECO:0000256" key="9">
    <source>
        <dbReference type="ARBA" id="ARBA00038489"/>
    </source>
</evidence>